<accession>A0A1I2PGM4</accession>
<dbReference type="STRING" id="341036.SAMN05660649_00779"/>
<dbReference type="InterPro" id="IPR012166">
    <property type="entry name" value="Uncharacterised_RocB"/>
</dbReference>
<keyword evidence="2" id="KW-1185">Reference proteome</keyword>
<dbReference type="SUPFAM" id="SSF53187">
    <property type="entry name" value="Zn-dependent exopeptidases"/>
    <property type="match status" value="1"/>
</dbReference>
<evidence type="ECO:0000313" key="1">
    <source>
        <dbReference type="EMBL" id="SFG12591.1"/>
    </source>
</evidence>
<dbReference type="PIRSF" id="PIRSF010386">
    <property type="entry name" value="RocB"/>
    <property type="match status" value="1"/>
</dbReference>
<dbReference type="Gene3D" id="3.40.630.10">
    <property type="entry name" value="Zn peptidases"/>
    <property type="match status" value="1"/>
</dbReference>
<dbReference type="InterPro" id="IPR002933">
    <property type="entry name" value="Peptidase_M20"/>
</dbReference>
<dbReference type="EMBL" id="FOOX01000002">
    <property type="protein sequence ID" value="SFG12591.1"/>
    <property type="molecule type" value="Genomic_DNA"/>
</dbReference>
<sequence>MPFYKDVKELTLKLVGIPSMNNSAGETILAEAIAEYLRKIDYFKQHPDYVWEVPLKDDLYGRKNVFALIKGQKGNSSRTVILHGHIDTVGVDDFGILKEYAFDPAALKRKLKDVNLPPEVKQDLDSGEWIFGRGVTDMKSGVAAHMVVIKEISKMARELEGNILFMANPVEENQHTGIIEALPALQELQEKYGLEYVVAINNDYISPLYNGDKKKYIYMGAVGKLLPCFYIVGRETHVGQCYEGLDPNLIAAELLKSINLNADLCDQYKGEYTLPPTALKLTDLKPAYNVQTPLASFLYFNYFTHDIPVDKVLEMMKEKAYEAFVRVINFLDHEYQKYCKFLGQNYQPLSWKPKVITYKELYDDVKQQVGPALDHKISQLVKEMLASGTDTRLICLKVVEEVKSLSGDKDPVVVIFFAPPYCPHNTVKGESARGREVMQVIKDVIEEMSAATGEEFEIRQFFPSLSDSSYLKIDDPDESINALINNFPEWENVYPVPVKKIRQLNIPAINFGAYGKDAHKWTERLNKKYTFSVLPRMTILAIDKFLHS</sequence>
<dbReference type="Pfam" id="PF01546">
    <property type="entry name" value="Peptidase_M20"/>
    <property type="match status" value="1"/>
</dbReference>
<dbReference type="AlphaFoldDB" id="A0A1I2PGM4"/>
<gene>
    <name evidence="1" type="ORF">SAMN05660649_00779</name>
</gene>
<dbReference type="InterPro" id="IPR050072">
    <property type="entry name" value="Peptidase_M20A"/>
</dbReference>
<dbReference type="PANTHER" id="PTHR43808:SF27">
    <property type="entry name" value="PROTEIN ROCB"/>
    <property type="match status" value="1"/>
</dbReference>
<organism evidence="1 2">
    <name type="scientific">Desulfotruncus arcticus DSM 17038</name>
    <dbReference type="NCBI Taxonomy" id="1121424"/>
    <lineage>
        <taxon>Bacteria</taxon>
        <taxon>Bacillati</taxon>
        <taxon>Bacillota</taxon>
        <taxon>Clostridia</taxon>
        <taxon>Eubacteriales</taxon>
        <taxon>Desulfallaceae</taxon>
        <taxon>Desulfotruncus</taxon>
    </lineage>
</organism>
<protein>
    <submittedName>
        <fullName evidence="1">Arginine utilization protein RocB</fullName>
    </submittedName>
</protein>
<dbReference type="GO" id="GO:0016787">
    <property type="term" value="F:hydrolase activity"/>
    <property type="evidence" value="ECO:0007669"/>
    <property type="project" value="InterPro"/>
</dbReference>
<proteinExistence type="predicted"/>
<dbReference type="RefSeq" id="WP_238456290.1">
    <property type="nucleotide sequence ID" value="NZ_FOOX01000002.1"/>
</dbReference>
<dbReference type="Proteomes" id="UP000199337">
    <property type="component" value="Unassembled WGS sequence"/>
</dbReference>
<name>A0A1I2PGM4_9FIRM</name>
<reference evidence="2" key="1">
    <citation type="submission" date="2016-10" db="EMBL/GenBank/DDBJ databases">
        <authorList>
            <person name="Varghese N."/>
            <person name="Submissions S."/>
        </authorList>
    </citation>
    <scope>NUCLEOTIDE SEQUENCE [LARGE SCALE GENOMIC DNA]</scope>
    <source>
        <strain evidence="2">DSM 17038</strain>
    </source>
</reference>
<dbReference type="PANTHER" id="PTHR43808">
    <property type="entry name" value="ACETYLORNITHINE DEACETYLASE"/>
    <property type="match status" value="1"/>
</dbReference>
<evidence type="ECO:0000313" key="2">
    <source>
        <dbReference type="Proteomes" id="UP000199337"/>
    </source>
</evidence>